<dbReference type="AlphaFoldDB" id="A0AB39HQL8"/>
<gene>
    <name evidence="1" type="ORF">AB4Y30_15010</name>
</gene>
<dbReference type="NCBIfam" id="NF047593">
    <property type="entry name" value="IS66_ISAeme5_TnpA"/>
    <property type="match status" value="1"/>
</dbReference>
<accession>A0AB39HQL8</accession>
<name>A0AB39HQL8_9BACI</name>
<reference evidence="1" key="1">
    <citation type="submission" date="2024-07" db="EMBL/GenBank/DDBJ databases">
        <title>Halotolerant mesophilic bacterium Ornithinibacillus sp. 4-3, sp. nov., isolated from soil.</title>
        <authorList>
            <person name="Sidarenka A.V."/>
            <person name="Guliayeva D.E."/>
            <person name="Leanovich S.I."/>
            <person name="Hileuskaya K.S."/>
            <person name="Akhremchuk A.E."/>
            <person name="Sikolenko M.A."/>
            <person name="Valentovich L.N."/>
        </authorList>
    </citation>
    <scope>NUCLEOTIDE SEQUENCE</scope>
    <source>
        <strain evidence="1">4-3</strain>
    </source>
</reference>
<evidence type="ECO:0000313" key="1">
    <source>
        <dbReference type="EMBL" id="XDK32301.1"/>
    </source>
</evidence>
<protein>
    <submittedName>
        <fullName evidence="1">IS66 family insertion sequence element accessory protein TnpB</fullName>
    </submittedName>
</protein>
<dbReference type="RefSeq" id="WP_220158449.1">
    <property type="nucleotide sequence ID" value="NZ_CP162599.1"/>
</dbReference>
<sequence length="108" mass="12403">MPKIDLREEWEKRIADLKSSGMTHAKWCDANNVNIHQLKYWLRKIGGSHQSSKTRSKQEWVSLAIENESTRTLNESLQITVGSASIEVRPGFNPSFLMEVVKVLKHVK</sequence>
<organism evidence="1">
    <name type="scientific">Ornithinibacillus sp. 4-3</name>
    <dbReference type="NCBI Taxonomy" id="3231488"/>
    <lineage>
        <taxon>Bacteria</taxon>
        <taxon>Bacillati</taxon>
        <taxon>Bacillota</taxon>
        <taxon>Bacilli</taxon>
        <taxon>Bacillales</taxon>
        <taxon>Bacillaceae</taxon>
        <taxon>Ornithinibacillus</taxon>
    </lineage>
</organism>
<dbReference type="EMBL" id="CP162599">
    <property type="protein sequence ID" value="XDK32301.1"/>
    <property type="molecule type" value="Genomic_DNA"/>
</dbReference>
<proteinExistence type="predicted"/>